<organism evidence="1 2">
    <name type="scientific">Exophiala xenobiotica</name>
    <dbReference type="NCBI Taxonomy" id="348802"/>
    <lineage>
        <taxon>Eukaryota</taxon>
        <taxon>Fungi</taxon>
        <taxon>Dikarya</taxon>
        <taxon>Ascomycota</taxon>
        <taxon>Pezizomycotina</taxon>
        <taxon>Eurotiomycetes</taxon>
        <taxon>Chaetothyriomycetidae</taxon>
        <taxon>Chaetothyriales</taxon>
        <taxon>Herpotrichiellaceae</taxon>
        <taxon>Exophiala</taxon>
    </lineage>
</organism>
<evidence type="ECO:0000313" key="1">
    <source>
        <dbReference type="EMBL" id="KIW58875.1"/>
    </source>
</evidence>
<dbReference type="RefSeq" id="XP_013319459.1">
    <property type="nucleotide sequence ID" value="XM_013464005.1"/>
</dbReference>
<gene>
    <name evidence="1" type="ORF">PV05_03368</name>
</gene>
<name>A0A0D2EVS6_9EURO</name>
<protein>
    <submittedName>
        <fullName evidence="1">Uncharacterized protein</fullName>
    </submittedName>
</protein>
<proteinExistence type="predicted"/>
<dbReference type="AlphaFoldDB" id="A0A0D2EVS6"/>
<dbReference type="EMBL" id="KN847318">
    <property type="protein sequence ID" value="KIW58875.1"/>
    <property type="molecule type" value="Genomic_DNA"/>
</dbReference>
<dbReference type="GeneID" id="25325276"/>
<reference evidence="1 2" key="1">
    <citation type="submission" date="2015-01" db="EMBL/GenBank/DDBJ databases">
        <title>The Genome Sequence of Exophiala xenobiotica CBS118157.</title>
        <authorList>
            <consortium name="The Broad Institute Genomics Platform"/>
            <person name="Cuomo C."/>
            <person name="de Hoog S."/>
            <person name="Gorbushina A."/>
            <person name="Stielow B."/>
            <person name="Teixiera M."/>
            <person name="Abouelleil A."/>
            <person name="Chapman S.B."/>
            <person name="Priest M."/>
            <person name="Young S.K."/>
            <person name="Wortman J."/>
            <person name="Nusbaum C."/>
            <person name="Birren B."/>
        </authorList>
    </citation>
    <scope>NUCLEOTIDE SEQUENCE [LARGE SCALE GENOMIC DNA]</scope>
    <source>
        <strain evidence="1 2">CBS 118157</strain>
    </source>
</reference>
<accession>A0A0D2EVS6</accession>
<dbReference type="HOGENOM" id="CLU_2236620_0_0_1"/>
<dbReference type="OrthoDB" id="3940621at2759"/>
<dbReference type="Proteomes" id="UP000054342">
    <property type="component" value="Unassembled WGS sequence"/>
</dbReference>
<sequence length="105" mass="12212">MTLDDKDCRQNLGTEETFWETYYPDGIEPKFGNENREDTQQINLVHRLELPEARDLTACQTFPPRINACKHCDQDPLTIEVAKSSRQPLREYLFKFRQGLHGQGG</sequence>
<keyword evidence="2" id="KW-1185">Reference proteome</keyword>
<evidence type="ECO:0000313" key="2">
    <source>
        <dbReference type="Proteomes" id="UP000054342"/>
    </source>
</evidence>